<dbReference type="EMBL" id="SRLO01000002">
    <property type="protein sequence ID" value="TNN89068.1"/>
    <property type="molecule type" value="Genomic_DNA"/>
</dbReference>
<evidence type="ECO:0000313" key="3">
    <source>
        <dbReference type="Proteomes" id="UP000314294"/>
    </source>
</evidence>
<keyword evidence="3" id="KW-1185">Reference proteome</keyword>
<evidence type="ECO:0000256" key="1">
    <source>
        <dbReference type="SAM" id="MobiDB-lite"/>
    </source>
</evidence>
<dbReference type="AlphaFoldDB" id="A0A4Z2JHE1"/>
<gene>
    <name evidence="2" type="ORF">EYF80_000356</name>
</gene>
<feature type="compositionally biased region" description="Acidic residues" evidence="1">
    <location>
        <begin position="55"/>
        <end position="68"/>
    </location>
</feature>
<reference evidence="2 3" key="1">
    <citation type="submission" date="2019-03" db="EMBL/GenBank/DDBJ databases">
        <title>First draft genome of Liparis tanakae, snailfish: a comprehensive survey of snailfish specific genes.</title>
        <authorList>
            <person name="Kim W."/>
            <person name="Song I."/>
            <person name="Jeong J.-H."/>
            <person name="Kim D."/>
            <person name="Kim S."/>
            <person name="Ryu S."/>
            <person name="Song J.Y."/>
            <person name="Lee S.K."/>
        </authorList>
    </citation>
    <scope>NUCLEOTIDE SEQUENCE [LARGE SCALE GENOMIC DNA]</scope>
    <source>
        <tissue evidence="2">Muscle</tissue>
    </source>
</reference>
<proteinExistence type="predicted"/>
<comment type="caution">
    <text evidence="2">The sequence shown here is derived from an EMBL/GenBank/DDBJ whole genome shotgun (WGS) entry which is preliminary data.</text>
</comment>
<feature type="region of interest" description="Disordered" evidence="1">
    <location>
        <begin position="52"/>
        <end position="100"/>
    </location>
</feature>
<organism evidence="2 3">
    <name type="scientific">Liparis tanakae</name>
    <name type="common">Tanaka's snailfish</name>
    <dbReference type="NCBI Taxonomy" id="230148"/>
    <lineage>
        <taxon>Eukaryota</taxon>
        <taxon>Metazoa</taxon>
        <taxon>Chordata</taxon>
        <taxon>Craniata</taxon>
        <taxon>Vertebrata</taxon>
        <taxon>Euteleostomi</taxon>
        <taxon>Actinopterygii</taxon>
        <taxon>Neopterygii</taxon>
        <taxon>Teleostei</taxon>
        <taxon>Neoteleostei</taxon>
        <taxon>Acanthomorphata</taxon>
        <taxon>Eupercaria</taxon>
        <taxon>Perciformes</taxon>
        <taxon>Cottioidei</taxon>
        <taxon>Cottales</taxon>
        <taxon>Liparidae</taxon>
        <taxon>Liparis</taxon>
    </lineage>
</organism>
<protein>
    <submittedName>
        <fullName evidence="2">Uncharacterized protein</fullName>
    </submittedName>
</protein>
<name>A0A4Z2JHE1_9TELE</name>
<sequence length="100" mass="11066">MTINKQISINTLQVPANKRGNDAKLWFSCSNCDGDGLPRHLLGSAKWSYTTPLFSEEDGAGGEEEDEEKERRREEQGGRTHTEAVGGSLAPNMAEAWEEK</sequence>
<accession>A0A4Z2JHE1</accession>
<dbReference type="Proteomes" id="UP000314294">
    <property type="component" value="Unassembled WGS sequence"/>
</dbReference>
<evidence type="ECO:0000313" key="2">
    <source>
        <dbReference type="EMBL" id="TNN89068.1"/>
    </source>
</evidence>
<feature type="compositionally biased region" description="Basic and acidic residues" evidence="1">
    <location>
        <begin position="69"/>
        <end position="82"/>
    </location>
</feature>